<feature type="transmembrane region" description="Helical" evidence="4">
    <location>
        <begin position="69"/>
        <end position="91"/>
    </location>
</feature>
<feature type="transmembrane region" description="Helical" evidence="4">
    <location>
        <begin position="191"/>
        <end position="208"/>
    </location>
</feature>
<name>A0A9D1D2Z3_9ACTN</name>
<dbReference type="Gene3D" id="1.10.10.10">
    <property type="entry name" value="Winged helix-like DNA-binding domain superfamily/Winged helix DNA-binding domain"/>
    <property type="match status" value="1"/>
</dbReference>
<dbReference type="PANTHER" id="PTHR44688:SF16">
    <property type="entry name" value="DNA-BINDING TRANSCRIPTIONAL ACTIVATOR DEVR_DOSR"/>
    <property type="match status" value="1"/>
</dbReference>
<evidence type="ECO:0000256" key="2">
    <source>
        <dbReference type="ARBA" id="ARBA00023125"/>
    </source>
</evidence>
<evidence type="ECO:0000313" key="7">
    <source>
        <dbReference type="Proteomes" id="UP000824261"/>
    </source>
</evidence>
<dbReference type="Proteomes" id="UP000824261">
    <property type="component" value="Unassembled WGS sequence"/>
</dbReference>
<feature type="transmembrane region" description="Helical" evidence="4">
    <location>
        <begin position="103"/>
        <end position="121"/>
    </location>
</feature>
<evidence type="ECO:0000313" key="6">
    <source>
        <dbReference type="EMBL" id="HIR00766.1"/>
    </source>
</evidence>
<dbReference type="SMART" id="SM00421">
    <property type="entry name" value="HTH_LUXR"/>
    <property type="match status" value="1"/>
</dbReference>
<comment type="caution">
    <text evidence="6">The sequence shown here is derived from an EMBL/GenBank/DDBJ whole genome shotgun (WGS) entry which is preliminary data.</text>
</comment>
<evidence type="ECO:0000256" key="1">
    <source>
        <dbReference type="ARBA" id="ARBA00023015"/>
    </source>
</evidence>
<dbReference type="Pfam" id="PF00196">
    <property type="entry name" value="GerE"/>
    <property type="match status" value="1"/>
</dbReference>
<feature type="domain" description="HTH luxR-type" evidence="5">
    <location>
        <begin position="512"/>
        <end position="577"/>
    </location>
</feature>
<gene>
    <name evidence="6" type="ORF">IAA69_00590</name>
</gene>
<feature type="transmembrane region" description="Helical" evidence="4">
    <location>
        <begin position="327"/>
        <end position="347"/>
    </location>
</feature>
<dbReference type="PANTHER" id="PTHR44688">
    <property type="entry name" value="DNA-BINDING TRANSCRIPTIONAL ACTIVATOR DEVR_DOSR"/>
    <property type="match status" value="1"/>
</dbReference>
<feature type="transmembrane region" description="Helical" evidence="4">
    <location>
        <begin position="385"/>
        <end position="411"/>
    </location>
</feature>
<protein>
    <submittedName>
        <fullName evidence="6">Response regulator transcription factor</fullName>
    </submittedName>
</protein>
<dbReference type="PRINTS" id="PR00038">
    <property type="entry name" value="HTHLUXR"/>
</dbReference>
<keyword evidence="4" id="KW-1133">Transmembrane helix</keyword>
<keyword evidence="3" id="KW-0804">Transcription</keyword>
<dbReference type="SUPFAM" id="SSF46894">
    <property type="entry name" value="C-terminal effector domain of the bipartite response regulators"/>
    <property type="match status" value="1"/>
</dbReference>
<feature type="transmembrane region" description="Helical" evidence="4">
    <location>
        <begin position="265"/>
        <end position="286"/>
    </location>
</feature>
<feature type="transmembrane region" description="Helical" evidence="4">
    <location>
        <begin position="161"/>
        <end position="179"/>
    </location>
</feature>
<keyword evidence="1" id="KW-0805">Transcription regulation</keyword>
<dbReference type="EMBL" id="DVGB01000004">
    <property type="protein sequence ID" value="HIR00766.1"/>
    <property type="molecule type" value="Genomic_DNA"/>
</dbReference>
<dbReference type="PROSITE" id="PS50043">
    <property type="entry name" value="HTH_LUXR_2"/>
    <property type="match status" value="1"/>
</dbReference>
<dbReference type="InterPro" id="IPR036388">
    <property type="entry name" value="WH-like_DNA-bd_sf"/>
</dbReference>
<keyword evidence="4" id="KW-0812">Transmembrane</keyword>
<feature type="transmembrane region" description="Helical" evidence="4">
    <location>
        <begin position="417"/>
        <end position="439"/>
    </location>
</feature>
<feature type="transmembrane region" description="Helical" evidence="4">
    <location>
        <begin position="353"/>
        <end position="373"/>
    </location>
</feature>
<feature type="transmembrane region" description="Helical" evidence="4">
    <location>
        <begin position="133"/>
        <end position="155"/>
    </location>
</feature>
<proteinExistence type="predicted"/>
<keyword evidence="4" id="KW-0472">Membrane</keyword>
<feature type="transmembrane region" description="Helical" evidence="4">
    <location>
        <begin position="214"/>
        <end position="232"/>
    </location>
</feature>
<dbReference type="InterPro" id="IPR000792">
    <property type="entry name" value="Tscrpt_reg_LuxR_C"/>
</dbReference>
<reference evidence="6" key="1">
    <citation type="submission" date="2020-10" db="EMBL/GenBank/DDBJ databases">
        <authorList>
            <person name="Gilroy R."/>
        </authorList>
    </citation>
    <scope>NUCLEOTIDE SEQUENCE</scope>
    <source>
        <strain evidence="6">ChiGjej1B1-2707</strain>
    </source>
</reference>
<reference evidence="6" key="2">
    <citation type="journal article" date="2021" name="PeerJ">
        <title>Extensive microbial diversity within the chicken gut microbiome revealed by metagenomics and culture.</title>
        <authorList>
            <person name="Gilroy R."/>
            <person name="Ravi A."/>
            <person name="Getino M."/>
            <person name="Pursley I."/>
            <person name="Horton D.L."/>
            <person name="Alikhan N.F."/>
            <person name="Baker D."/>
            <person name="Gharbi K."/>
            <person name="Hall N."/>
            <person name="Watson M."/>
            <person name="Adriaenssens E.M."/>
            <person name="Foster-Nyarko E."/>
            <person name="Jarju S."/>
            <person name="Secka A."/>
            <person name="Antonio M."/>
            <person name="Oren A."/>
            <person name="Chaudhuri R.R."/>
            <person name="La Ragione R."/>
            <person name="Hildebrand F."/>
            <person name="Pallen M.J."/>
        </authorList>
    </citation>
    <scope>NUCLEOTIDE SEQUENCE</scope>
    <source>
        <strain evidence="6">ChiGjej1B1-2707</strain>
    </source>
</reference>
<organism evidence="6 7">
    <name type="scientific">Candidatus Aveggerthella stercoripullorum</name>
    <dbReference type="NCBI Taxonomy" id="2840688"/>
    <lineage>
        <taxon>Bacteria</taxon>
        <taxon>Bacillati</taxon>
        <taxon>Actinomycetota</taxon>
        <taxon>Coriobacteriia</taxon>
        <taxon>Eggerthellales</taxon>
        <taxon>Eggerthellaceae</taxon>
        <taxon>Eggerthellaceae incertae sedis</taxon>
        <taxon>Candidatus Aveggerthella</taxon>
    </lineage>
</organism>
<dbReference type="InterPro" id="IPR016032">
    <property type="entry name" value="Sig_transdc_resp-reg_C-effctor"/>
</dbReference>
<evidence type="ECO:0000256" key="4">
    <source>
        <dbReference type="SAM" id="Phobius"/>
    </source>
</evidence>
<dbReference type="CDD" id="cd06170">
    <property type="entry name" value="LuxR_C_like"/>
    <property type="match status" value="1"/>
</dbReference>
<evidence type="ECO:0000259" key="5">
    <source>
        <dbReference type="PROSITE" id="PS50043"/>
    </source>
</evidence>
<accession>A0A9D1D2Z3</accession>
<sequence>MRRQTTLENGAEAQNNGGIASMIEAEERAAQAAASEETTPHDECDVLVKEDAPSACNTPLASWERFRSLLPCILGLTCARLGLIVGSYGSYSATDEGFFTDGSMLVTLVFIFVGLLLVSRVESFVGKRIVNALFHLSVIGEALSLVALVACASLGGDICRFVVSCFLTLFASLAMICWLRRARGASNATAVVFAFGALAISEVILYPFSLMPPAIAWVLAAFLTLVQFPCLANARKAPRPCDLEPAASAAGYFGMSSTILASKKYLIATAVGIGLLSVVIGLLRGYPTGESIPFTPPTRVAYALLTILLALWFIQQTLAGRRQIMTMLIWIAMQSLCALSLLIYALFPFNLEYGAVLTTTLNALLVGFMWYVIIAFESSGWRDSFYYAFAGWLVVWGCRAASRTILISAIPLQLDSLVINTAIGCVLVLSVQVVFAQFIRTTNLENRNLAKSFEALHQTDAALLEQTREKLRELQHQEQPAHNSTLIKIMGLDGNESFADIRYASMEHNARELGKQFLLSDREIEVVTLYALGFTQKRVAEELFISQGTAHAHIKRIYQKTGLHSRQELLDYMEQYTS</sequence>
<dbReference type="GO" id="GO:0003677">
    <property type="term" value="F:DNA binding"/>
    <property type="evidence" value="ECO:0007669"/>
    <property type="project" value="UniProtKB-KW"/>
</dbReference>
<dbReference type="GO" id="GO:0006355">
    <property type="term" value="P:regulation of DNA-templated transcription"/>
    <property type="evidence" value="ECO:0007669"/>
    <property type="project" value="InterPro"/>
</dbReference>
<feature type="transmembrane region" description="Helical" evidence="4">
    <location>
        <begin position="298"/>
        <end position="315"/>
    </location>
</feature>
<evidence type="ECO:0000256" key="3">
    <source>
        <dbReference type="ARBA" id="ARBA00023163"/>
    </source>
</evidence>
<keyword evidence="2" id="KW-0238">DNA-binding</keyword>
<dbReference type="AlphaFoldDB" id="A0A9D1D2Z3"/>